<evidence type="ECO:0000313" key="3">
    <source>
        <dbReference type="EMBL" id="SCB98707.1"/>
    </source>
</evidence>
<keyword evidence="1" id="KW-0378">Hydrolase</keyword>
<dbReference type="PANTHER" id="PTHR43540:SF1">
    <property type="entry name" value="ISOCHORISMATASE HYDROLASE"/>
    <property type="match status" value="1"/>
</dbReference>
<evidence type="ECO:0000259" key="2">
    <source>
        <dbReference type="Pfam" id="PF00857"/>
    </source>
</evidence>
<sequence length="187" mass="21250">MKQGLIIIDVQNDYFPTGKFTLNNTELTLQNTLKLQKHFRAQQLPIFYIQHIKSDPHADFFANGSLGAEIHPSLLPLGNLHEYLVKKTFPNSFYQTELQKKLQQEQIQQMVICGMMSHMCVDSTTRHASELGYQPILIHDACTTCDLEFDGKTIPSQVVHNNFMSALTNFASVVSCEMFVQTKLAIL</sequence>
<dbReference type="STRING" id="1798183.GA0061080_101434"/>
<dbReference type="Proteomes" id="UP000199698">
    <property type="component" value="Unassembled WGS sequence"/>
</dbReference>
<dbReference type="InterPro" id="IPR036380">
    <property type="entry name" value="Isochorismatase-like_sf"/>
</dbReference>
<evidence type="ECO:0000256" key="1">
    <source>
        <dbReference type="ARBA" id="ARBA00022801"/>
    </source>
</evidence>
<gene>
    <name evidence="3" type="ORF">GA0061080_101434</name>
</gene>
<dbReference type="CDD" id="cd01014">
    <property type="entry name" value="nicotinamidase_related"/>
    <property type="match status" value="1"/>
</dbReference>
<dbReference type="SUPFAM" id="SSF52499">
    <property type="entry name" value="Isochorismatase-like hydrolases"/>
    <property type="match status" value="1"/>
</dbReference>
<name>A0A1C4AVV6_9GAMM</name>
<dbReference type="GO" id="GO:0016787">
    <property type="term" value="F:hydrolase activity"/>
    <property type="evidence" value="ECO:0007669"/>
    <property type="project" value="UniProtKB-KW"/>
</dbReference>
<dbReference type="RefSeq" id="WP_034913065.1">
    <property type="nucleotide sequence ID" value="NZ_FMBA01000014.1"/>
</dbReference>
<dbReference type="PANTHER" id="PTHR43540">
    <property type="entry name" value="PEROXYUREIDOACRYLATE/UREIDOACRYLATE AMIDOHYDROLASE-RELATED"/>
    <property type="match status" value="1"/>
</dbReference>
<organism evidence="3 4">
    <name type="scientific">Gilliamella intestini</name>
    <dbReference type="NCBI Taxonomy" id="1798183"/>
    <lineage>
        <taxon>Bacteria</taxon>
        <taxon>Pseudomonadati</taxon>
        <taxon>Pseudomonadota</taxon>
        <taxon>Gammaproteobacteria</taxon>
        <taxon>Orbales</taxon>
        <taxon>Orbaceae</taxon>
        <taxon>Gilliamella</taxon>
    </lineage>
</organism>
<protein>
    <submittedName>
        <fullName evidence="3">Nicotinamidase-related amidase</fullName>
    </submittedName>
</protein>
<accession>A0A1C4AVV6</accession>
<dbReference type="InterPro" id="IPR050272">
    <property type="entry name" value="Isochorismatase-like_hydrls"/>
</dbReference>
<keyword evidence="4" id="KW-1185">Reference proteome</keyword>
<evidence type="ECO:0000313" key="4">
    <source>
        <dbReference type="Proteomes" id="UP000199698"/>
    </source>
</evidence>
<dbReference type="Gene3D" id="3.40.50.850">
    <property type="entry name" value="Isochorismatase-like"/>
    <property type="match status" value="1"/>
</dbReference>
<dbReference type="InterPro" id="IPR000868">
    <property type="entry name" value="Isochorismatase-like_dom"/>
</dbReference>
<dbReference type="EMBL" id="FMBA01000014">
    <property type="protein sequence ID" value="SCB98707.1"/>
    <property type="molecule type" value="Genomic_DNA"/>
</dbReference>
<proteinExistence type="predicted"/>
<dbReference type="Pfam" id="PF00857">
    <property type="entry name" value="Isochorismatase"/>
    <property type="match status" value="1"/>
</dbReference>
<feature type="domain" description="Isochorismatase-like" evidence="2">
    <location>
        <begin position="5"/>
        <end position="149"/>
    </location>
</feature>
<reference evidence="4" key="1">
    <citation type="submission" date="2016-08" db="EMBL/GenBank/DDBJ databases">
        <authorList>
            <person name="Varghese N."/>
            <person name="Submissions Spin"/>
        </authorList>
    </citation>
    <scope>NUCLEOTIDE SEQUENCE [LARGE SCALE GENOMIC DNA]</scope>
    <source>
        <strain evidence="4">R-53144</strain>
    </source>
</reference>
<dbReference type="AlphaFoldDB" id="A0A1C4AVV6"/>
<dbReference type="OrthoDB" id="1157330at2"/>